<evidence type="ECO:0008006" key="2">
    <source>
        <dbReference type="Google" id="ProtNLM"/>
    </source>
</evidence>
<comment type="caution">
    <text evidence="1">The sequence shown here is derived from an EMBL/GenBank/DDBJ whole genome shotgun (WGS) entry which is preliminary data.</text>
</comment>
<dbReference type="AlphaFoldDB" id="X1QA69"/>
<reference evidence="1" key="1">
    <citation type="journal article" date="2014" name="Front. Microbiol.">
        <title>High frequency of phylogenetically diverse reductive dehalogenase-homologous genes in deep subseafloor sedimentary metagenomes.</title>
        <authorList>
            <person name="Kawai M."/>
            <person name="Futagami T."/>
            <person name="Toyoda A."/>
            <person name="Takaki Y."/>
            <person name="Nishi S."/>
            <person name="Hori S."/>
            <person name="Arai W."/>
            <person name="Tsubouchi T."/>
            <person name="Morono Y."/>
            <person name="Uchiyama I."/>
            <person name="Ito T."/>
            <person name="Fujiyama A."/>
            <person name="Inagaki F."/>
            <person name="Takami H."/>
        </authorList>
    </citation>
    <scope>NUCLEOTIDE SEQUENCE</scope>
    <source>
        <strain evidence="1">Expedition CK06-06</strain>
    </source>
</reference>
<dbReference type="EMBL" id="BARV01040198">
    <property type="protein sequence ID" value="GAI51706.1"/>
    <property type="molecule type" value="Genomic_DNA"/>
</dbReference>
<name>X1QA69_9ZZZZ</name>
<accession>X1QA69</accession>
<dbReference type="InterPro" id="IPR036388">
    <property type="entry name" value="WH-like_DNA-bd_sf"/>
</dbReference>
<sequence>LDVTVELVEQMLQDLARMGYLRPVAGSCESQCTGCSLAKTCAIGGPAQVWALTEKRM</sequence>
<organism evidence="1">
    <name type="scientific">marine sediment metagenome</name>
    <dbReference type="NCBI Taxonomy" id="412755"/>
    <lineage>
        <taxon>unclassified sequences</taxon>
        <taxon>metagenomes</taxon>
        <taxon>ecological metagenomes</taxon>
    </lineage>
</organism>
<feature type="non-terminal residue" evidence="1">
    <location>
        <position position="1"/>
    </location>
</feature>
<protein>
    <recommendedName>
        <fullName evidence="2">Transcriptional regulator HTH-type FeoC domain-containing protein</fullName>
    </recommendedName>
</protein>
<dbReference type="Gene3D" id="1.10.10.10">
    <property type="entry name" value="Winged helix-like DNA-binding domain superfamily/Winged helix DNA-binding domain"/>
    <property type="match status" value="1"/>
</dbReference>
<gene>
    <name evidence="1" type="ORF">S06H3_61332</name>
</gene>
<proteinExistence type="predicted"/>
<evidence type="ECO:0000313" key="1">
    <source>
        <dbReference type="EMBL" id="GAI51706.1"/>
    </source>
</evidence>